<dbReference type="PANTHER" id="PTHR23192">
    <property type="entry name" value="OLFACTOMEDIN-RELATED"/>
    <property type="match status" value="1"/>
</dbReference>
<comment type="subcellular location">
    <subcellularLocation>
        <location evidence="1">Secreted</location>
    </subcellularLocation>
</comment>
<organism evidence="7">
    <name type="scientific">Loa loa</name>
    <name type="common">Eye worm</name>
    <name type="synonym">Filaria loa</name>
    <dbReference type="NCBI Taxonomy" id="7209"/>
    <lineage>
        <taxon>Eukaryota</taxon>
        <taxon>Metazoa</taxon>
        <taxon>Ecdysozoa</taxon>
        <taxon>Nematoda</taxon>
        <taxon>Chromadorea</taxon>
        <taxon>Rhabditida</taxon>
        <taxon>Spirurina</taxon>
        <taxon>Spiruromorpha</taxon>
        <taxon>Filarioidea</taxon>
        <taxon>Onchocercidae</taxon>
        <taxon>Loa</taxon>
    </lineage>
</organism>
<dbReference type="PANTHER" id="PTHR23192:SF83">
    <property type="entry name" value="OLFACTOMEDIN-LIKE DOMAIN-CONTAINING PROTEIN"/>
    <property type="match status" value="1"/>
</dbReference>
<keyword evidence="2" id="KW-0964">Secreted</keyword>
<dbReference type="PROSITE" id="PS51132">
    <property type="entry name" value="OLF"/>
    <property type="match status" value="1"/>
</dbReference>
<accession>A0A1S0UHF5</accession>
<dbReference type="OMA" id="WYNPYQG"/>
<dbReference type="SMART" id="SM00284">
    <property type="entry name" value="OLF"/>
    <property type="match status" value="1"/>
</dbReference>
<feature type="domain" description="Olfactomedin-like" evidence="6">
    <location>
        <begin position="252"/>
        <end position="521"/>
    </location>
</feature>
<dbReference type="InParanoid" id="A0A1S0UHF5"/>
<evidence type="ECO:0000256" key="1">
    <source>
        <dbReference type="ARBA" id="ARBA00004613"/>
    </source>
</evidence>
<dbReference type="GO" id="GO:0045211">
    <property type="term" value="C:postsynaptic membrane"/>
    <property type="evidence" value="ECO:0007669"/>
    <property type="project" value="EnsemblMetazoa"/>
</dbReference>
<dbReference type="Pfam" id="PF01391">
    <property type="entry name" value="Collagen"/>
    <property type="match status" value="1"/>
</dbReference>
<dbReference type="InterPro" id="IPR050605">
    <property type="entry name" value="Olfactomedin-like_domain"/>
</dbReference>
<evidence type="ECO:0000256" key="5">
    <source>
        <dbReference type="SAM" id="MobiDB-lite"/>
    </source>
</evidence>
<evidence type="ECO:0000259" key="6">
    <source>
        <dbReference type="PROSITE" id="PS51132"/>
    </source>
</evidence>
<sequence length="532" mass="60509">MQMLKCDKNSVMHTRIRRQSTEVKRPTVEHSQLLSLPSAGNHDQWIVHVGQDTIIPKIVFETSCKRIYRHCAETGRKLMAFQGPPGRPGPQGVPGPPGKKGQQGKVGPTGLVGNIGEEGEPGINGRCNCSLPDLYLQQMIVSGSPIIRDEEQTAPVPVLVMKEIEVTKLIPFKLTTTSWHVRKTDLSKMPILFKLTSVTKITSRMLKKPTAVTSSSITLPEDYATIRGDFIGDSTTIEPYAGPPTFGYNKRVCLLNAVGIPVLHAESQYSAVGSWMRDNLPYNQEMAERRWVTDDYASPVLYEYENERQLMNKKQKIKYYIDYLASGTGNIIYNGSYYYHRHSSSMLVKYDLESTDETQMDLGDISHLDCSRKPDHTFEKCNEAERDVWLYNRPHNYVDYSADENGLWAVYVRSGMQHITVSKIEPDMQVVRTWDIYELNATSVAETFIMCGILYGLKSATDRDTVVDFAYDLFKNETIDINVKWYNPYGGLTMLHYNPVDGRLYFFDSKRLLSVNVRVEGQTDQFKFSDFD</sequence>
<dbReference type="AlphaFoldDB" id="A0A1S0UHF5"/>
<keyword evidence="3" id="KW-0677">Repeat</keyword>
<evidence type="ECO:0000256" key="3">
    <source>
        <dbReference type="ARBA" id="ARBA00022737"/>
    </source>
</evidence>
<dbReference type="Pfam" id="PF02191">
    <property type="entry name" value="OLF"/>
    <property type="match status" value="1"/>
</dbReference>
<dbReference type="GeneID" id="9942758"/>
<feature type="compositionally biased region" description="Pro residues" evidence="5">
    <location>
        <begin position="85"/>
        <end position="97"/>
    </location>
</feature>
<dbReference type="EMBL" id="JH712205">
    <property type="protein sequence ID" value="EJD74891.1"/>
    <property type="molecule type" value="Genomic_DNA"/>
</dbReference>
<protein>
    <recommendedName>
        <fullName evidence="6">Olfactomedin-like domain-containing protein</fullName>
    </recommendedName>
</protein>
<proteinExistence type="predicted"/>
<dbReference type="OrthoDB" id="8626508at2759"/>
<name>A0A1S0UHF5_LOALO</name>
<dbReference type="InterPro" id="IPR008160">
    <property type="entry name" value="Collagen"/>
</dbReference>
<dbReference type="GO" id="GO:0032223">
    <property type="term" value="P:negative regulation of synaptic transmission, cholinergic"/>
    <property type="evidence" value="ECO:0007669"/>
    <property type="project" value="EnsemblMetazoa"/>
</dbReference>
<evidence type="ECO:0000256" key="2">
    <source>
        <dbReference type="ARBA" id="ARBA00022525"/>
    </source>
</evidence>
<comment type="caution">
    <text evidence="4">Lacks conserved residue(s) required for the propagation of feature annotation.</text>
</comment>
<dbReference type="FunCoup" id="A0A1S0UHF5">
    <property type="interactions" value="25"/>
</dbReference>
<gene>
    <name evidence="7" type="ORF">LOAG_17860</name>
</gene>
<dbReference type="GO" id="GO:0007165">
    <property type="term" value="P:signal transduction"/>
    <property type="evidence" value="ECO:0007669"/>
    <property type="project" value="TreeGrafter"/>
</dbReference>
<dbReference type="KEGG" id="loa:LOAG_17860"/>
<evidence type="ECO:0000256" key="4">
    <source>
        <dbReference type="PROSITE-ProRule" id="PRU00446"/>
    </source>
</evidence>
<feature type="region of interest" description="Disordered" evidence="5">
    <location>
        <begin position="79"/>
        <end position="107"/>
    </location>
</feature>
<dbReference type="GO" id="GO:0005615">
    <property type="term" value="C:extracellular space"/>
    <property type="evidence" value="ECO:0007669"/>
    <property type="project" value="TreeGrafter"/>
</dbReference>
<dbReference type="RefSeq" id="XP_020305786.1">
    <property type="nucleotide sequence ID" value="XM_020450523.1"/>
</dbReference>
<dbReference type="InterPro" id="IPR003112">
    <property type="entry name" value="Olfac-like_dom"/>
</dbReference>
<reference evidence="7" key="1">
    <citation type="submission" date="2012-04" db="EMBL/GenBank/DDBJ databases">
        <title>The Genome Sequence of Loa loa.</title>
        <authorList>
            <consortium name="The Broad Institute Genome Sequencing Platform"/>
            <consortium name="Broad Institute Genome Sequencing Center for Infectious Disease"/>
            <person name="Nutman T.B."/>
            <person name="Fink D.L."/>
            <person name="Russ C."/>
            <person name="Young S."/>
            <person name="Zeng Q."/>
            <person name="Gargeya S."/>
            <person name="Alvarado L."/>
            <person name="Berlin A."/>
            <person name="Chapman S.B."/>
            <person name="Chen Z."/>
            <person name="Freedman E."/>
            <person name="Gellesch M."/>
            <person name="Goldberg J."/>
            <person name="Griggs A."/>
            <person name="Gujja S."/>
            <person name="Heilman E.R."/>
            <person name="Heiman D."/>
            <person name="Howarth C."/>
            <person name="Mehta T."/>
            <person name="Neiman D."/>
            <person name="Pearson M."/>
            <person name="Roberts A."/>
            <person name="Saif S."/>
            <person name="Shea T."/>
            <person name="Shenoy N."/>
            <person name="Sisk P."/>
            <person name="Stolte C."/>
            <person name="Sykes S."/>
            <person name="White J."/>
            <person name="Yandava C."/>
            <person name="Haas B."/>
            <person name="Henn M.R."/>
            <person name="Nusbaum C."/>
            <person name="Birren B."/>
        </authorList>
    </citation>
    <scope>NUCLEOTIDE SEQUENCE [LARGE SCALE GENOMIC DNA]</scope>
</reference>
<evidence type="ECO:0000313" key="7">
    <source>
        <dbReference type="EMBL" id="EJD74891.1"/>
    </source>
</evidence>
<dbReference type="CTD" id="9942758"/>